<dbReference type="Proteomes" id="UP000263642">
    <property type="component" value="Unassembled WGS sequence"/>
</dbReference>
<reference evidence="1 2" key="1">
    <citation type="journal article" date="2018" name="Nat. Biotechnol.">
        <title>A standardized bacterial taxonomy based on genome phylogeny substantially revises the tree of life.</title>
        <authorList>
            <person name="Parks D.H."/>
            <person name="Chuvochina M."/>
            <person name="Waite D.W."/>
            <person name="Rinke C."/>
            <person name="Skarshewski A."/>
            <person name="Chaumeil P.A."/>
            <person name="Hugenholtz P."/>
        </authorList>
    </citation>
    <scope>NUCLEOTIDE SEQUENCE [LARGE SCALE GENOMIC DNA]</scope>
    <source>
        <strain evidence="1">UBA9375</strain>
    </source>
</reference>
<dbReference type="InterPro" id="IPR025048">
    <property type="entry name" value="DUF3987"/>
</dbReference>
<proteinExistence type="predicted"/>
<sequence>MPKPVNIFSAVLLEPGNRKSSVFTDAMKPLREIESELRKDAMPIVARALSERRQDETRLQKLEKIAASGDDPEAREEAGSLAEELEKQKLPVLPQLIVDDSTAEKLAIILSEQGARIASMSCGC</sequence>
<accession>A0A3D3RCD9</accession>
<dbReference type="Pfam" id="PF13148">
    <property type="entry name" value="DUF3987"/>
    <property type="match status" value="1"/>
</dbReference>
<gene>
    <name evidence="1" type="ORF">DIT97_23030</name>
</gene>
<name>A0A3D3RCD9_9PLAN</name>
<evidence type="ECO:0000313" key="2">
    <source>
        <dbReference type="Proteomes" id="UP000263642"/>
    </source>
</evidence>
<dbReference type="EMBL" id="DQAY01000136">
    <property type="protein sequence ID" value="HCO25752.1"/>
    <property type="molecule type" value="Genomic_DNA"/>
</dbReference>
<comment type="caution">
    <text evidence="1">The sequence shown here is derived from an EMBL/GenBank/DDBJ whole genome shotgun (WGS) entry which is preliminary data.</text>
</comment>
<organism evidence="1 2">
    <name type="scientific">Gimesia maris</name>
    <dbReference type="NCBI Taxonomy" id="122"/>
    <lineage>
        <taxon>Bacteria</taxon>
        <taxon>Pseudomonadati</taxon>
        <taxon>Planctomycetota</taxon>
        <taxon>Planctomycetia</taxon>
        <taxon>Planctomycetales</taxon>
        <taxon>Planctomycetaceae</taxon>
        <taxon>Gimesia</taxon>
    </lineage>
</organism>
<protein>
    <submittedName>
        <fullName evidence="1">Uncharacterized protein</fullName>
    </submittedName>
</protein>
<dbReference type="AlphaFoldDB" id="A0A3D3RCD9"/>
<evidence type="ECO:0000313" key="1">
    <source>
        <dbReference type="EMBL" id="HCO25752.1"/>
    </source>
</evidence>